<protein>
    <submittedName>
        <fullName evidence="2">Uncharacterized protein</fullName>
    </submittedName>
</protein>
<keyword evidence="3" id="KW-1185">Reference proteome</keyword>
<evidence type="ECO:0000313" key="3">
    <source>
        <dbReference type="Proteomes" id="UP000297245"/>
    </source>
</evidence>
<dbReference type="Proteomes" id="UP000297245">
    <property type="component" value="Unassembled WGS sequence"/>
</dbReference>
<proteinExistence type="predicted"/>
<keyword evidence="1" id="KW-1133">Transmembrane helix</keyword>
<feature type="transmembrane region" description="Helical" evidence="1">
    <location>
        <begin position="172"/>
        <end position="192"/>
    </location>
</feature>
<accession>A0A4V4HDF2</accession>
<evidence type="ECO:0000313" key="2">
    <source>
        <dbReference type="EMBL" id="THU86985.1"/>
    </source>
</evidence>
<organism evidence="2 3">
    <name type="scientific">Dendrothele bispora (strain CBS 962.96)</name>
    <dbReference type="NCBI Taxonomy" id="1314807"/>
    <lineage>
        <taxon>Eukaryota</taxon>
        <taxon>Fungi</taxon>
        <taxon>Dikarya</taxon>
        <taxon>Basidiomycota</taxon>
        <taxon>Agaricomycotina</taxon>
        <taxon>Agaricomycetes</taxon>
        <taxon>Agaricomycetidae</taxon>
        <taxon>Agaricales</taxon>
        <taxon>Agaricales incertae sedis</taxon>
        <taxon>Dendrothele</taxon>
    </lineage>
</organism>
<feature type="transmembrane region" description="Helical" evidence="1">
    <location>
        <begin position="114"/>
        <end position="132"/>
    </location>
</feature>
<dbReference type="EMBL" id="ML179469">
    <property type="protein sequence ID" value="THU86985.1"/>
    <property type="molecule type" value="Genomic_DNA"/>
</dbReference>
<sequence>MYMSLQPDGREGMKRGINFERMRKLVYRTAPAMSHFLSRLGHFTRGCFDYLVLAGTNLLGVFTIYNKVQAGIGDKHVAALVLIETKKSQKLSILILAVMLGYYAQWGFLSAAAWLAFLLLVSSVIAMACGSINPDNFWTIRPLLFVLLHSVPGFSVHIVLLAVMVRASEGDMVMIICQVIVLLGLGPLVWFLKRPHRREESTEHARASQETES</sequence>
<evidence type="ECO:0000256" key="1">
    <source>
        <dbReference type="SAM" id="Phobius"/>
    </source>
</evidence>
<feature type="transmembrane region" description="Helical" evidence="1">
    <location>
        <begin position="144"/>
        <end position="166"/>
    </location>
</feature>
<dbReference type="AlphaFoldDB" id="A0A4V4HDF2"/>
<keyword evidence="1" id="KW-0812">Transmembrane</keyword>
<feature type="transmembrane region" description="Helical" evidence="1">
    <location>
        <begin position="91"/>
        <end position="108"/>
    </location>
</feature>
<dbReference type="OrthoDB" id="3113889at2759"/>
<gene>
    <name evidence="2" type="ORF">K435DRAFT_357262</name>
</gene>
<reference evidence="2 3" key="1">
    <citation type="journal article" date="2019" name="Nat. Ecol. Evol.">
        <title>Megaphylogeny resolves global patterns of mushroom evolution.</title>
        <authorList>
            <person name="Varga T."/>
            <person name="Krizsan K."/>
            <person name="Foldi C."/>
            <person name="Dima B."/>
            <person name="Sanchez-Garcia M."/>
            <person name="Sanchez-Ramirez S."/>
            <person name="Szollosi G.J."/>
            <person name="Szarkandi J.G."/>
            <person name="Papp V."/>
            <person name="Albert L."/>
            <person name="Andreopoulos W."/>
            <person name="Angelini C."/>
            <person name="Antonin V."/>
            <person name="Barry K.W."/>
            <person name="Bougher N.L."/>
            <person name="Buchanan P."/>
            <person name="Buyck B."/>
            <person name="Bense V."/>
            <person name="Catcheside P."/>
            <person name="Chovatia M."/>
            <person name="Cooper J."/>
            <person name="Damon W."/>
            <person name="Desjardin D."/>
            <person name="Finy P."/>
            <person name="Geml J."/>
            <person name="Haridas S."/>
            <person name="Hughes K."/>
            <person name="Justo A."/>
            <person name="Karasinski D."/>
            <person name="Kautmanova I."/>
            <person name="Kiss B."/>
            <person name="Kocsube S."/>
            <person name="Kotiranta H."/>
            <person name="LaButti K.M."/>
            <person name="Lechner B.E."/>
            <person name="Liimatainen K."/>
            <person name="Lipzen A."/>
            <person name="Lukacs Z."/>
            <person name="Mihaltcheva S."/>
            <person name="Morgado L.N."/>
            <person name="Niskanen T."/>
            <person name="Noordeloos M.E."/>
            <person name="Ohm R.A."/>
            <person name="Ortiz-Santana B."/>
            <person name="Ovrebo C."/>
            <person name="Racz N."/>
            <person name="Riley R."/>
            <person name="Savchenko A."/>
            <person name="Shiryaev A."/>
            <person name="Soop K."/>
            <person name="Spirin V."/>
            <person name="Szebenyi C."/>
            <person name="Tomsovsky M."/>
            <person name="Tulloss R.E."/>
            <person name="Uehling J."/>
            <person name="Grigoriev I.V."/>
            <person name="Vagvolgyi C."/>
            <person name="Papp T."/>
            <person name="Martin F.M."/>
            <person name="Miettinen O."/>
            <person name="Hibbett D.S."/>
            <person name="Nagy L.G."/>
        </authorList>
    </citation>
    <scope>NUCLEOTIDE SEQUENCE [LARGE SCALE GENOMIC DNA]</scope>
    <source>
        <strain evidence="2 3">CBS 962.96</strain>
    </source>
</reference>
<name>A0A4V4HDF2_DENBC</name>
<keyword evidence="1" id="KW-0472">Membrane</keyword>